<evidence type="ECO:0000259" key="1">
    <source>
        <dbReference type="Pfam" id="PF10756"/>
    </source>
</evidence>
<name>A0A1G8PFD0_9MICC</name>
<gene>
    <name evidence="2" type="ORF">SAMN05216555_105155</name>
</gene>
<protein>
    <submittedName>
        <fullName evidence="2">PH domain-containing protein</fullName>
    </submittedName>
</protein>
<dbReference type="Pfam" id="PF10756">
    <property type="entry name" value="bPH_6"/>
    <property type="match status" value="1"/>
</dbReference>
<keyword evidence="3" id="KW-1185">Reference proteome</keyword>
<feature type="domain" description="Low molecular weight protein antigen 6 PH" evidence="1">
    <location>
        <begin position="64"/>
        <end position="134"/>
    </location>
</feature>
<dbReference type="OrthoDB" id="5148800at2"/>
<dbReference type="STRING" id="1045773.SAMN05216555_105155"/>
<proteinExistence type="predicted"/>
<sequence>MSRESHAGNTEIFTARSSRVFAGICWGTAAIGIAATLVAAGPAGLPGTAPLLFIAYMGWLLFWRPAVVVRDAGVTLENPFRTITVPWEALATVDTRYALTLVTPRGKYAAWAAPAPGIWGGRNARPEHLKGLPGGSYGPGQSVRPGDLRNTDSGAAALMVRSRWERLVEAGRVEAGRAAETPVVVAFAWQRIAVTVVLAAAGCWAVFVL</sequence>
<dbReference type="InterPro" id="IPR019692">
    <property type="entry name" value="CFP-6_PH"/>
</dbReference>
<evidence type="ECO:0000313" key="3">
    <source>
        <dbReference type="Proteomes" id="UP000182130"/>
    </source>
</evidence>
<evidence type="ECO:0000313" key="2">
    <source>
        <dbReference type="EMBL" id="SDI91028.1"/>
    </source>
</evidence>
<dbReference type="EMBL" id="FNEI01000005">
    <property type="protein sequence ID" value="SDI91028.1"/>
    <property type="molecule type" value="Genomic_DNA"/>
</dbReference>
<accession>A0A1G8PFD0</accession>
<organism evidence="2 3">
    <name type="scientific">Arthrobacter cupressi</name>
    <dbReference type="NCBI Taxonomy" id="1045773"/>
    <lineage>
        <taxon>Bacteria</taxon>
        <taxon>Bacillati</taxon>
        <taxon>Actinomycetota</taxon>
        <taxon>Actinomycetes</taxon>
        <taxon>Micrococcales</taxon>
        <taxon>Micrococcaceae</taxon>
        <taxon>Arthrobacter</taxon>
    </lineage>
</organism>
<dbReference type="RefSeq" id="WP_074588320.1">
    <property type="nucleotide sequence ID" value="NZ_FNEI01000005.1"/>
</dbReference>
<reference evidence="3" key="1">
    <citation type="submission" date="2016-10" db="EMBL/GenBank/DDBJ databases">
        <authorList>
            <person name="Varghese N."/>
            <person name="Submissions S."/>
        </authorList>
    </citation>
    <scope>NUCLEOTIDE SEQUENCE [LARGE SCALE GENOMIC DNA]</scope>
    <source>
        <strain evidence="3">CGMCC 1.10783</strain>
    </source>
</reference>
<dbReference type="Proteomes" id="UP000182130">
    <property type="component" value="Unassembled WGS sequence"/>
</dbReference>
<dbReference type="AlphaFoldDB" id="A0A1G8PFD0"/>